<name>A0A8S5MK45_9CAUD</name>
<organism evidence="1">
    <name type="scientific">Siphoviridae sp. ctMM521</name>
    <dbReference type="NCBI Taxonomy" id="2826259"/>
    <lineage>
        <taxon>Viruses</taxon>
        <taxon>Duplodnaviria</taxon>
        <taxon>Heunggongvirae</taxon>
        <taxon>Uroviricota</taxon>
        <taxon>Caudoviricetes</taxon>
    </lineage>
</organism>
<accession>A0A8S5MK45</accession>
<sequence length="36" mass="3880">MGQVKMNSCLLDKEAADRNGEISVGTVVGFLYPFCS</sequence>
<proteinExistence type="predicted"/>
<reference evidence="1" key="1">
    <citation type="journal article" date="2021" name="Proc. Natl. Acad. Sci. U.S.A.">
        <title>A Catalog of Tens of Thousands of Viruses from Human Metagenomes Reveals Hidden Associations with Chronic Diseases.</title>
        <authorList>
            <person name="Tisza M.J."/>
            <person name="Buck C.B."/>
        </authorList>
    </citation>
    <scope>NUCLEOTIDE SEQUENCE</scope>
    <source>
        <strain evidence="1">CtMM521</strain>
    </source>
</reference>
<evidence type="ECO:0000313" key="1">
    <source>
        <dbReference type="EMBL" id="DAD82612.1"/>
    </source>
</evidence>
<dbReference type="EMBL" id="BK014922">
    <property type="protein sequence ID" value="DAD82612.1"/>
    <property type="molecule type" value="Genomic_DNA"/>
</dbReference>
<protein>
    <submittedName>
        <fullName evidence="1">Uncharacterized protein</fullName>
    </submittedName>
</protein>